<dbReference type="GO" id="GO:0005811">
    <property type="term" value="C:lipid droplet"/>
    <property type="evidence" value="ECO:0007669"/>
    <property type="project" value="InterPro"/>
</dbReference>
<dbReference type="Gramene" id="QL11p008613:mrna">
    <property type="protein sequence ID" value="QL11p008613:mrna"/>
    <property type="gene ID" value="QL11p008613"/>
</dbReference>
<dbReference type="PANTHER" id="PTHR11764">
    <property type="entry name" value="TERPENE CYCLASE/MUTASE FAMILY MEMBER"/>
    <property type="match status" value="1"/>
</dbReference>
<dbReference type="EnsemblPlants" id="QL11p008613:mrna">
    <property type="protein sequence ID" value="QL11p008613:mrna"/>
    <property type="gene ID" value="QL11p008613"/>
</dbReference>
<evidence type="ECO:0000313" key="2">
    <source>
        <dbReference type="Proteomes" id="UP000594261"/>
    </source>
</evidence>
<dbReference type="InterPro" id="IPR018333">
    <property type="entry name" value="Squalene_cyclase"/>
</dbReference>
<organism evidence="1 2">
    <name type="scientific">Quercus lobata</name>
    <name type="common">Valley oak</name>
    <dbReference type="NCBI Taxonomy" id="97700"/>
    <lineage>
        <taxon>Eukaryota</taxon>
        <taxon>Viridiplantae</taxon>
        <taxon>Streptophyta</taxon>
        <taxon>Embryophyta</taxon>
        <taxon>Tracheophyta</taxon>
        <taxon>Spermatophyta</taxon>
        <taxon>Magnoliopsida</taxon>
        <taxon>eudicotyledons</taxon>
        <taxon>Gunneridae</taxon>
        <taxon>Pentapetalae</taxon>
        <taxon>rosids</taxon>
        <taxon>fabids</taxon>
        <taxon>Fagales</taxon>
        <taxon>Fagaceae</taxon>
        <taxon>Quercus</taxon>
    </lineage>
</organism>
<dbReference type="GO" id="GO:0016104">
    <property type="term" value="P:triterpenoid biosynthetic process"/>
    <property type="evidence" value="ECO:0007669"/>
    <property type="project" value="InterPro"/>
</dbReference>
<sequence>MWKLKIAEGGPKLVSLNNFIGRQHWEFDPDAGTPEERAEVERMREEFKKNRFHKKQSADLLMRMQLRKENPCGPIPPPVQVKETEVITEEAVITTLKRALSFFSSIQAHDGHWPVESAGPLFFLPPMVMMLGYSNQIWYGKRELVLKTCKRDSWVWDMELWKNIRAGAESFFEQVMYVARVGHCIGFVTTLGMGILAPLEDLFKRSLVKLKKMLGSH</sequence>
<protein>
    <submittedName>
        <fullName evidence="1">Uncharacterized protein</fullName>
    </submittedName>
</protein>
<dbReference type="InterPro" id="IPR008930">
    <property type="entry name" value="Terpenoid_cyclase/PrenylTrfase"/>
</dbReference>
<reference evidence="1" key="2">
    <citation type="submission" date="2021-01" db="UniProtKB">
        <authorList>
            <consortium name="EnsemblPlants"/>
        </authorList>
    </citation>
    <scope>IDENTIFICATION</scope>
</reference>
<dbReference type="SUPFAM" id="SSF48239">
    <property type="entry name" value="Terpenoid cyclases/Protein prenyltransferases"/>
    <property type="match status" value="1"/>
</dbReference>
<dbReference type="Proteomes" id="UP000594261">
    <property type="component" value="Chromosome 11"/>
</dbReference>
<dbReference type="PANTHER" id="PTHR11764:SF19">
    <property type="entry name" value="TERPENE CYCLASE_MUTASE FAMILY MEMBER"/>
    <property type="match status" value="1"/>
</dbReference>
<name>A0A7N2MUV2_QUELO</name>
<dbReference type="EMBL" id="LRBV02000011">
    <property type="status" value="NOT_ANNOTATED_CDS"/>
    <property type="molecule type" value="Genomic_DNA"/>
</dbReference>
<proteinExistence type="predicted"/>
<dbReference type="InParanoid" id="A0A7N2MUV2"/>
<reference evidence="1 2" key="1">
    <citation type="journal article" date="2016" name="G3 (Bethesda)">
        <title>First Draft Assembly and Annotation of the Genome of a California Endemic Oak Quercus lobata Nee (Fagaceae).</title>
        <authorList>
            <person name="Sork V.L."/>
            <person name="Fitz-Gibbon S.T."/>
            <person name="Puiu D."/>
            <person name="Crepeau M."/>
            <person name="Gugger P.F."/>
            <person name="Sherman R."/>
            <person name="Stevens K."/>
            <person name="Langley C.H."/>
            <person name="Pellegrini M."/>
            <person name="Salzberg S.L."/>
        </authorList>
    </citation>
    <scope>NUCLEOTIDE SEQUENCE [LARGE SCALE GENOMIC DNA]</scope>
    <source>
        <strain evidence="1 2">cv. SW786</strain>
    </source>
</reference>
<dbReference type="AlphaFoldDB" id="A0A7N2MUV2"/>
<dbReference type="GO" id="GO:0031559">
    <property type="term" value="F:oxidosqualene cyclase activity"/>
    <property type="evidence" value="ECO:0007669"/>
    <property type="project" value="UniProtKB-ARBA"/>
</dbReference>
<evidence type="ECO:0000313" key="1">
    <source>
        <dbReference type="EnsemblPlants" id="QL11p008613:mrna"/>
    </source>
</evidence>
<accession>A0A7N2MUV2</accession>
<keyword evidence="2" id="KW-1185">Reference proteome</keyword>